<dbReference type="InterPro" id="IPR058699">
    <property type="entry name" value="RRM_LARP4/4B"/>
</dbReference>
<reference evidence="6" key="3">
    <citation type="submission" date="2025-09" db="UniProtKB">
        <authorList>
            <consortium name="Ensembl"/>
        </authorList>
    </citation>
    <scope>IDENTIFICATION</scope>
</reference>
<keyword evidence="1" id="KW-0597">Phosphoprotein</keyword>
<dbReference type="CDD" id="cd08036">
    <property type="entry name" value="LARP_5"/>
    <property type="match status" value="1"/>
</dbReference>
<evidence type="ECO:0000313" key="6">
    <source>
        <dbReference type="Ensembl" id="ENSECRP00000007510.1"/>
    </source>
</evidence>
<feature type="domain" description="HTH La-type RNA-binding" evidence="5">
    <location>
        <begin position="221"/>
        <end position="310"/>
    </location>
</feature>
<name>A0A8C4RVY2_ERPCA</name>
<evidence type="ECO:0000256" key="2">
    <source>
        <dbReference type="ARBA" id="ARBA00022884"/>
    </source>
</evidence>
<gene>
    <name evidence="6" type="primary">LARP4B</name>
    <name evidence="6" type="synonym">larp4b</name>
</gene>
<dbReference type="GeneTree" id="ENSGT00940000157755"/>
<dbReference type="InterPro" id="IPR045180">
    <property type="entry name" value="La_dom_prot"/>
</dbReference>
<feature type="compositionally biased region" description="Polar residues" evidence="4">
    <location>
        <begin position="521"/>
        <end position="540"/>
    </location>
</feature>
<dbReference type="Gene3D" id="1.10.10.10">
    <property type="entry name" value="Winged helix-like DNA-binding domain superfamily/Winged helix DNA-binding domain"/>
    <property type="match status" value="1"/>
</dbReference>
<keyword evidence="2 3" id="KW-0694">RNA-binding</keyword>
<feature type="compositionally biased region" description="Basic residues" evidence="4">
    <location>
        <begin position="480"/>
        <end position="489"/>
    </location>
</feature>
<dbReference type="SUPFAM" id="SSF46785">
    <property type="entry name" value="Winged helix' DNA-binding domain"/>
    <property type="match status" value="1"/>
</dbReference>
<keyword evidence="7" id="KW-1185">Reference proteome</keyword>
<feature type="compositionally biased region" description="Pro residues" evidence="4">
    <location>
        <begin position="585"/>
        <end position="594"/>
    </location>
</feature>
<dbReference type="InterPro" id="IPR006630">
    <property type="entry name" value="La_HTH"/>
</dbReference>
<dbReference type="InterPro" id="IPR036388">
    <property type="entry name" value="WH-like_DNA-bd_sf"/>
</dbReference>
<dbReference type="GO" id="GO:0005829">
    <property type="term" value="C:cytosol"/>
    <property type="evidence" value="ECO:0007669"/>
    <property type="project" value="TreeGrafter"/>
</dbReference>
<dbReference type="InterPro" id="IPR035979">
    <property type="entry name" value="RBD_domain_sf"/>
</dbReference>
<proteinExistence type="predicted"/>
<evidence type="ECO:0000313" key="7">
    <source>
        <dbReference type="Proteomes" id="UP000694620"/>
    </source>
</evidence>
<sequence length="809" mass="89137">MIQCDYEPTPNYKSIITDGGTPLITGPKITEEGGPLIQPSTHLVTALLTGSARRLAKTRLNACLVTNILLPLEQGSRRLMTSDQDTKVVAEPQVQHVQEKKESSPLESAKVSELNPHAKVWANRVLNLEDTGICDSSSLKTCKVVSANSSNSAVQGNEVASDKSISYQEDLFPELQASPASPLSNSADMKAVTLESSNPVYTEFEPMHDSSQKGCSDAPETESQEDLRDHLKKTLEFCLSRENLARDMYLISQMDSDQYVPIMTVANLDHVKKLSTDIDLIVDILRSLPLVQVDEKGEKVRPNQNRCIVILREVPESTPVEDVEALFKGEHLPKFINCEFAYNDNWFITFESEADAQQAYRYLREDVKTFQGKPIKARIKAKAIAINTFLPKNGYRPLDVNLCAQQRYTASFYIPPVYSPQQQFPLYSLIAPQTWSATHGFIDPPLVAPFPSTGFINGFTTSPSFKPASSPLTVRHYSPRNRNHSKPHIRPPMPNADRGPGLLESPTIFNFPAERLLNGVRSPQTRPLGQNRTRLQSTMSYKRDAGVGRIEQNNTDGSPSIARGRKNVYGYRKKREDKFTRLSQSPPPQKPPSPSFELGLSSFPPLPGAAGHLMSEDRLSSTVTGSSKDKNVNVDANTNTVLSGIPQESPVPSIPVLLPVSLEGPPSAPPSPDEVSVQDKHKDIQVPIDHLTSTITTASKSVQVNGAATELRKPSYAEICQRTAKDAPALQPAKELKVNNNIVNDEKKSLESPGDKTDSKHRENLSSKTAPGRPRDIKRQSGRRSSPTVVQGAGRRYNKDHGTPPKSPQ</sequence>
<feature type="compositionally biased region" description="Low complexity" evidence="4">
    <location>
        <begin position="650"/>
        <end position="662"/>
    </location>
</feature>
<evidence type="ECO:0000256" key="4">
    <source>
        <dbReference type="SAM" id="MobiDB-lite"/>
    </source>
</evidence>
<dbReference type="CDD" id="cd12706">
    <property type="entry name" value="RRM_LARP5"/>
    <property type="match status" value="1"/>
</dbReference>
<dbReference type="SUPFAM" id="SSF54928">
    <property type="entry name" value="RNA-binding domain, RBD"/>
    <property type="match status" value="1"/>
</dbReference>
<feature type="compositionally biased region" description="Basic and acidic residues" evidence="4">
    <location>
        <begin position="744"/>
        <end position="765"/>
    </location>
</feature>
<feature type="region of interest" description="Disordered" evidence="4">
    <location>
        <begin position="204"/>
        <end position="227"/>
    </location>
</feature>
<reference evidence="6" key="1">
    <citation type="submission" date="2021-06" db="EMBL/GenBank/DDBJ databases">
        <authorList>
            <consortium name="Wellcome Sanger Institute Data Sharing"/>
        </authorList>
    </citation>
    <scope>NUCLEOTIDE SEQUENCE [LARGE SCALE GENOMIC DNA]</scope>
</reference>
<dbReference type="PANTHER" id="PTHR22792:SF43">
    <property type="entry name" value="LA-RELATED PROTEIN 4B"/>
    <property type="match status" value="1"/>
</dbReference>
<feature type="region of interest" description="Disordered" evidence="4">
    <location>
        <begin position="517"/>
        <end position="679"/>
    </location>
</feature>
<evidence type="ECO:0000256" key="3">
    <source>
        <dbReference type="PROSITE-ProRule" id="PRU00332"/>
    </source>
</evidence>
<dbReference type="GO" id="GO:0010494">
    <property type="term" value="C:cytoplasmic stress granule"/>
    <property type="evidence" value="ECO:0007669"/>
    <property type="project" value="TreeGrafter"/>
</dbReference>
<organism evidence="6 7">
    <name type="scientific">Erpetoichthys calabaricus</name>
    <name type="common">Rope fish</name>
    <name type="synonym">Calamoichthys calabaricus</name>
    <dbReference type="NCBI Taxonomy" id="27687"/>
    <lineage>
        <taxon>Eukaryota</taxon>
        <taxon>Metazoa</taxon>
        <taxon>Chordata</taxon>
        <taxon>Craniata</taxon>
        <taxon>Vertebrata</taxon>
        <taxon>Euteleostomi</taxon>
        <taxon>Actinopterygii</taxon>
        <taxon>Polypteriformes</taxon>
        <taxon>Polypteridae</taxon>
        <taxon>Erpetoichthys</taxon>
    </lineage>
</organism>
<feature type="compositionally biased region" description="Basic residues" evidence="4">
    <location>
        <begin position="563"/>
        <end position="573"/>
    </location>
</feature>
<dbReference type="Ensembl" id="ENSECRT00000007630.1">
    <property type="protein sequence ID" value="ENSECRP00000007510.1"/>
    <property type="gene ID" value="ENSECRG00000004996.1"/>
</dbReference>
<dbReference type="Proteomes" id="UP000694620">
    <property type="component" value="Chromosome 6"/>
</dbReference>
<evidence type="ECO:0000259" key="5">
    <source>
        <dbReference type="PROSITE" id="PS50961"/>
    </source>
</evidence>
<feature type="region of interest" description="Disordered" evidence="4">
    <location>
        <begin position="725"/>
        <end position="809"/>
    </location>
</feature>
<dbReference type="InterPro" id="IPR034900">
    <property type="entry name" value="LARP4B_RRM"/>
</dbReference>
<dbReference type="Pfam" id="PF26088">
    <property type="entry name" value="RRM_LARP4"/>
    <property type="match status" value="1"/>
</dbReference>
<evidence type="ECO:0000256" key="1">
    <source>
        <dbReference type="ARBA" id="ARBA00022553"/>
    </source>
</evidence>
<dbReference type="GO" id="GO:0045727">
    <property type="term" value="P:positive regulation of translation"/>
    <property type="evidence" value="ECO:0007669"/>
    <property type="project" value="TreeGrafter"/>
</dbReference>
<accession>A0A8C4RVY2</accession>
<dbReference type="PANTHER" id="PTHR22792">
    <property type="entry name" value="LUPUS LA PROTEIN-RELATED"/>
    <property type="match status" value="1"/>
</dbReference>
<dbReference type="InterPro" id="IPR036390">
    <property type="entry name" value="WH_DNA-bd_sf"/>
</dbReference>
<feature type="region of interest" description="Disordered" evidence="4">
    <location>
        <begin position="480"/>
        <end position="505"/>
    </location>
</feature>
<dbReference type="PROSITE" id="PS50961">
    <property type="entry name" value="HTH_LA"/>
    <property type="match status" value="1"/>
</dbReference>
<dbReference type="GO" id="GO:0003730">
    <property type="term" value="F:mRNA 3'-UTR binding"/>
    <property type="evidence" value="ECO:0007669"/>
    <property type="project" value="TreeGrafter"/>
</dbReference>
<dbReference type="Pfam" id="PF05383">
    <property type="entry name" value="La"/>
    <property type="match status" value="1"/>
</dbReference>
<reference evidence="6" key="2">
    <citation type="submission" date="2025-08" db="UniProtKB">
        <authorList>
            <consortium name="Ensembl"/>
        </authorList>
    </citation>
    <scope>IDENTIFICATION</scope>
</reference>
<protein>
    <submittedName>
        <fullName evidence="6">La ribonucleoprotein 4B</fullName>
    </submittedName>
</protein>
<dbReference type="AlphaFoldDB" id="A0A8C4RVY2"/>
<dbReference type="SMART" id="SM00715">
    <property type="entry name" value="LA"/>
    <property type="match status" value="1"/>
</dbReference>